<dbReference type="Proteomes" id="UP000005242">
    <property type="component" value="Unassembled WGS sequence"/>
</dbReference>
<accession>I4YH72</accession>
<dbReference type="AlphaFoldDB" id="I4YH72"/>
<dbReference type="InParanoid" id="I4YH72"/>
<dbReference type="KEGG" id="wse:WALSEDRAFT_62683"/>
<dbReference type="EMBL" id="JH668225">
    <property type="protein sequence ID" value="EIM23314.1"/>
    <property type="molecule type" value="Genomic_DNA"/>
</dbReference>
<dbReference type="GeneID" id="18474779"/>
<keyword evidence="2" id="KW-1185">Reference proteome</keyword>
<dbReference type="RefSeq" id="XP_006956700.1">
    <property type="nucleotide sequence ID" value="XM_006956638.1"/>
</dbReference>
<protein>
    <submittedName>
        <fullName evidence="1">Uncharacterized protein</fullName>
    </submittedName>
</protein>
<name>I4YH72_WALMC</name>
<proteinExistence type="predicted"/>
<reference evidence="1 2" key="1">
    <citation type="journal article" date="2012" name="Fungal Genet. Biol.">
        <title>The genome of the xerotolerant mold Wallemia sebi reveals adaptations to osmotic stress and suggests cryptic sexual reproduction.</title>
        <authorList>
            <person name="Padamsee M."/>
            <person name="Kumar T.K.A."/>
            <person name="Riley R."/>
            <person name="Binder M."/>
            <person name="Boyd A."/>
            <person name="Calvo A.M."/>
            <person name="Furukawa K."/>
            <person name="Hesse C."/>
            <person name="Hohmann S."/>
            <person name="James T.Y."/>
            <person name="LaButti K."/>
            <person name="Lapidus A."/>
            <person name="Lindquist E."/>
            <person name="Lucas S."/>
            <person name="Miller K."/>
            <person name="Shantappa S."/>
            <person name="Grigoriev I.V."/>
            <person name="Hibbett D.S."/>
            <person name="McLaughlin D.J."/>
            <person name="Spatafora J.W."/>
            <person name="Aime M.C."/>
        </authorList>
    </citation>
    <scope>NUCLEOTIDE SEQUENCE [LARGE SCALE GENOMIC DNA]</scope>
    <source>
        <strain evidence="2">ATCC MYA-4683 / CBS 633.66</strain>
    </source>
</reference>
<evidence type="ECO:0000313" key="1">
    <source>
        <dbReference type="EMBL" id="EIM23314.1"/>
    </source>
</evidence>
<evidence type="ECO:0000313" key="2">
    <source>
        <dbReference type="Proteomes" id="UP000005242"/>
    </source>
</evidence>
<dbReference type="HOGENOM" id="CLU_3144066_0_0_1"/>
<organism evidence="1 2">
    <name type="scientific">Wallemia mellicola (strain ATCC MYA-4683 / CBS 633.66)</name>
    <name type="common">Wallemia sebi (CBS 633.66)</name>
    <dbReference type="NCBI Taxonomy" id="671144"/>
    <lineage>
        <taxon>Eukaryota</taxon>
        <taxon>Fungi</taxon>
        <taxon>Dikarya</taxon>
        <taxon>Basidiomycota</taxon>
        <taxon>Wallemiomycotina</taxon>
        <taxon>Wallemiomycetes</taxon>
        <taxon>Wallemiales</taxon>
        <taxon>Wallemiaceae</taxon>
        <taxon>Wallemia</taxon>
    </lineage>
</organism>
<gene>
    <name evidence="1" type="ORF">WALSEDRAFT_62683</name>
</gene>
<sequence>MTNDEIKMNTQLQHKWQLVRNQRDNFSNGGDPEDDVSLLTPFPYRVGLF</sequence>